<dbReference type="InterPro" id="IPR045998">
    <property type="entry name" value="DUF5954"/>
</dbReference>
<feature type="region of interest" description="Disordered" evidence="1">
    <location>
        <begin position="129"/>
        <end position="161"/>
    </location>
</feature>
<feature type="compositionally biased region" description="Acidic residues" evidence="1">
    <location>
        <begin position="332"/>
        <end position="344"/>
    </location>
</feature>
<gene>
    <name evidence="2" type="ORF">QCN29_24095</name>
</gene>
<evidence type="ECO:0000313" key="2">
    <source>
        <dbReference type="EMBL" id="MDH2391802.1"/>
    </source>
</evidence>
<dbReference type="EMBL" id="JARWBG010000032">
    <property type="protein sequence ID" value="MDH2391802.1"/>
    <property type="molecule type" value="Genomic_DNA"/>
</dbReference>
<organism evidence="2 3">
    <name type="scientific">Streptomyces chengmaiensis</name>
    <dbReference type="NCBI Taxonomy" id="3040919"/>
    <lineage>
        <taxon>Bacteria</taxon>
        <taxon>Bacillati</taxon>
        <taxon>Actinomycetota</taxon>
        <taxon>Actinomycetes</taxon>
        <taxon>Kitasatosporales</taxon>
        <taxon>Streptomycetaceae</taxon>
        <taxon>Streptomyces</taxon>
    </lineage>
</organism>
<name>A0ABT6HU07_9ACTN</name>
<dbReference type="Proteomes" id="UP001223144">
    <property type="component" value="Unassembled WGS sequence"/>
</dbReference>
<feature type="compositionally biased region" description="Pro residues" evidence="1">
    <location>
        <begin position="303"/>
        <end position="319"/>
    </location>
</feature>
<feature type="region of interest" description="Disordered" evidence="1">
    <location>
        <begin position="299"/>
        <end position="381"/>
    </location>
</feature>
<feature type="compositionally biased region" description="Basic and acidic residues" evidence="1">
    <location>
        <begin position="345"/>
        <end position="360"/>
    </location>
</feature>
<proteinExistence type="predicted"/>
<evidence type="ECO:0000313" key="3">
    <source>
        <dbReference type="Proteomes" id="UP001223144"/>
    </source>
</evidence>
<keyword evidence="3" id="KW-1185">Reference proteome</keyword>
<sequence>MNDYSEALPAYRTIRMIRQPGPIAAFAEEEAWRARKDYPRLMGSGLPTYFYTRERDMGGWEILGVGGETPQGARDSLAARFRQTAAMDGKTSLQRKKLTAAAEKLDWVRLDEMKVLGRRYRVVRAEPFIRMGPDGPEPPRPSDPDPADTGDAERRPDPVTGFVIDPYTGTGVSEGLLRFDLSQFVTKAGGPVPKEMCEDSKRARYTHPGAVLLPVAFGIAEKVDGRWRPHSGPSGTPQDARETLAMYFRVFGPVQEEWSEEVREVYREAAERLDAKRGMGVVAAGRRFRVVRIERMIRIGPDGPEPPRPSDWDPDPPIGPHVQQLKEAGEWREEDEMEPPSEEALEMHELLKEELARREALQQQRRARAEEARRARPAPPE</sequence>
<evidence type="ECO:0000256" key="1">
    <source>
        <dbReference type="SAM" id="MobiDB-lite"/>
    </source>
</evidence>
<protein>
    <submittedName>
        <fullName evidence="2">DUF5954 family protein</fullName>
    </submittedName>
</protein>
<accession>A0ABT6HU07</accession>
<comment type="caution">
    <text evidence="2">The sequence shown here is derived from an EMBL/GenBank/DDBJ whole genome shotgun (WGS) entry which is preliminary data.</text>
</comment>
<dbReference type="Pfam" id="PF19379">
    <property type="entry name" value="DUF5954"/>
    <property type="match status" value="1"/>
</dbReference>
<reference evidence="2 3" key="1">
    <citation type="submission" date="2023-04" db="EMBL/GenBank/DDBJ databases">
        <title>Streptomyces chengmaiensis sp. nov. isolated from the stem of mangrove plant in Hainan.</title>
        <authorList>
            <person name="Huang X."/>
            <person name="Zhou S."/>
            <person name="Chu X."/>
            <person name="Xie Y."/>
            <person name="Lin Y."/>
        </authorList>
    </citation>
    <scope>NUCLEOTIDE SEQUENCE [LARGE SCALE GENOMIC DNA]</scope>
    <source>
        <strain evidence="2 3">HNM0663</strain>
    </source>
</reference>
<dbReference type="RefSeq" id="WP_279930727.1">
    <property type="nucleotide sequence ID" value="NZ_JARWBG010000032.1"/>
</dbReference>